<dbReference type="InterPro" id="IPR011992">
    <property type="entry name" value="EF-hand-dom_pair"/>
</dbReference>
<dbReference type="PANTHER" id="PTHR38130">
    <property type="entry name" value="EF-HAND DOMAIN-CONTAINING PROTEIN"/>
    <property type="match status" value="1"/>
</dbReference>
<keyword evidence="1" id="KW-0106">Calcium</keyword>
<dbReference type="PROSITE" id="PS00018">
    <property type="entry name" value="EF_HAND_1"/>
    <property type="match status" value="1"/>
</dbReference>
<evidence type="ECO:0000256" key="1">
    <source>
        <dbReference type="ARBA" id="ARBA00022837"/>
    </source>
</evidence>
<evidence type="ECO:0000313" key="4">
    <source>
        <dbReference type="EMBL" id="KAI3425959.1"/>
    </source>
</evidence>
<proteinExistence type="predicted"/>
<feature type="region of interest" description="Disordered" evidence="2">
    <location>
        <begin position="120"/>
        <end position="197"/>
    </location>
</feature>
<dbReference type="Proteomes" id="UP001055712">
    <property type="component" value="Unassembled WGS sequence"/>
</dbReference>
<dbReference type="OrthoDB" id="515509at2759"/>
<reference evidence="4" key="2">
    <citation type="submission" date="2020-11" db="EMBL/GenBank/DDBJ databases">
        <authorList>
            <person name="Cecchin M."/>
            <person name="Marcolungo L."/>
            <person name="Rossato M."/>
            <person name="Girolomoni L."/>
            <person name="Cosentino E."/>
            <person name="Cuine S."/>
            <person name="Li-Beisson Y."/>
            <person name="Delledonne M."/>
            <person name="Ballottari M."/>
        </authorList>
    </citation>
    <scope>NUCLEOTIDE SEQUENCE</scope>
    <source>
        <strain evidence="4">211/11P</strain>
        <tissue evidence="4">Whole cell</tissue>
    </source>
</reference>
<name>A0A9D4THR4_CHLVU</name>
<dbReference type="PANTHER" id="PTHR38130:SF1">
    <property type="entry name" value="EF-HAND DOMAIN-CONTAINING PROTEIN"/>
    <property type="match status" value="1"/>
</dbReference>
<feature type="region of interest" description="Disordered" evidence="2">
    <location>
        <begin position="327"/>
        <end position="347"/>
    </location>
</feature>
<feature type="compositionally biased region" description="Polar residues" evidence="2">
    <location>
        <begin position="479"/>
        <end position="498"/>
    </location>
</feature>
<dbReference type="Gene3D" id="1.10.238.10">
    <property type="entry name" value="EF-hand"/>
    <property type="match status" value="1"/>
</dbReference>
<evidence type="ECO:0000259" key="3">
    <source>
        <dbReference type="PROSITE" id="PS50222"/>
    </source>
</evidence>
<dbReference type="InterPro" id="IPR018247">
    <property type="entry name" value="EF_Hand_1_Ca_BS"/>
</dbReference>
<dbReference type="EMBL" id="SIDB01000011">
    <property type="protein sequence ID" value="KAI3425959.1"/>
    <property type="molecule type" value="Genomic_DNA"/>
</dbReference>
<protein>
    <recommendedName>
        <fullName evidence="3">EF-hand domain-containing protein</fullName>
    </recommendedName>
</protein>
<evidence type="ECO:0000256" key="2">
    <source>
        <dbReference type="SAM" id="MobiDB-lite"/>
    </source>
</evidence>
<keyword evidence="5" id="KW-1185">Reference proteome</keyword>
<dbReference type="SUPFAM" id="SSF47473">
    <property type="entry name" value="EF-hand"/>
    <property type="match status" value="1"/>
</dbReference>
<feature type="domain" description="EF-hand" evidence="3">
    <location>
        <begin position="258"/>
        <end position="293"/>
    </location>
</feature>
<accession>A0A9D4THR4</accession>
<dbReference type="AlphaFoldDB" id="A0A9D4THR4"/>
<dbReference type="PROSITE" id="PS50222">
    <property type="entry name" value="EF_HAND_2"/>
    <property type="match status" value="1"/>
</dbReference>
<gene>
    <name evidence="4" type="ORF">D9Q98_007929</name>
</gene>
<sequence>MYNTPLPLGAVAWSEGSVDPGTQPHRTIHELTGTQDLRLNVSDITGSRPGLHGSLRPRSQPTNPLAPQYPYLPLPRNPEVPLPPRQFIRNAMDVSDIAGTKPPAARPARWQPNSLDLSDIEGAKPGWRSHTMPAGPPRDVMQVADINGVTPNNKERHRQLVSSSSARSGTPDADQAAGSSSSTWTPAVAGPDHGVPCTATWRRQQQQAKVQHAGAVRQAWQAADAAIATVAAKATAASSSQASPAACSGEGAAQSPAGGLAGIMQSLKALDRDKSGRVQASELASALHRSGLGLSQAEARQLAASVQDSQSSVEYLPFVSKVWGKMQGQAGTGGEHSGGSTSTSAIPPKQQHVMPQFIAARQRRLQTGVAVSLGQQPEALAWEAADVAALPGHQPWKVREEKPYGKRMEGYTHPPSFESCHSFSGGDTRAAEAARQLKLSRDPGPAWAALRRSAEQSKPHADAVVTMKPIPASRKAAAEQQQQGRDTPPALTNYSMQSGLPPGRSAVVAACYSRATPAISSCMRGDSPPLAAERAARVATQSDVALVRSLS</sequence>
<comment type="caution">
    <text evidence="4">The sequence shown here is derived from an EMBL/GenBank/DDBJ whole genome shotgun (WGS) entry which is preliminary data.</text>
</comment>
<dbReference type="InterPro" id="IPR002048">
    <property type="entry name" value="EF_hand_dom"/>
</dbReference>
<dbReference type="GO" id="GO:0005509">
    <property type="term" value="F:calcium ion binding"/>
    <property type="evidence" value="ECO:0007669"/>
    <property type="project" value="InterPro"/>
</dbReference>
<organism evidence="4 5">
    <name type="scientific">Chlorella vulgaris</name>
    <name type="common">Green alga</name>
    <dbReference type="NCBI Taxonomy" id="3077"/>
    <lineage>
        <taxon>Eukaryota</taxon>
        <taxon>Viridiplantae</taxon>
        <taxon>Chlorophyta</taxon>
        <taxon>core chlorophytes</taxon>
        <taxon>Trebouxiophyceae</taxon>
        <taxon>Chlorellales</taxon>
        <taxon>Chlorellaceae</taxon>
        <taxon>Chlorella clade</taxon>
        <taxon>Chlorella</taxon>
    </lineage>
</organism>
<reference evidence="4" key="1">
    <citation type="journal article" date="2019" name="Plant J.">
        <title>Chlorella vulgaris genome assembly and annotation reveals the molecular basis for metabolic acclimation to high light conditions.</title>
        <authorList>
            <person name="Cecchin M."/>
            <person name="Marcolungo L."/>
            <person name="Rossato M."/>
            <person name="Girolomoni L."/>
            <person name="Cosentino E."/>
            <person name="Cuine S."/>
            <person name="Li-Beisson Y."/>
            <person name="Delledonne M."/>
            <person name="Ballottari M."/>
        </authorList>
    </citation>
    <scope>NUCLEOTIDE SEQUENCE</scope>
    <source>
        <strain evidence="4">211/11P</strain>
    </source>
</reference>
<evidence type="ECO:0000313" key="5">
    <source>
        <dbReference type="Proteomes" id="UP001055712"/>
    </source>
</evidence>
<feature type="region of interest" description="Disordered" evidence="2">
    <location>
        <begin position="472"/>
        <end position="498"/>
    </location>
</feature>